<keyword evidence="2" id="KW-1185">Reference proteome</keyword>
<name>A0ACB7FKK2_NIBAL</name>
<evidence type="ECO:0000313" key="1">
    <source>
        <dbReference type="EMBL" id="KAG8014659.1"/>
    </source>
</evidence>
<organism evidence="1 2">
    <name type="scientific">Nibea albiflora</name>
    <name type="common">Yellow drum</name>
    <name type="synonym">Corvina albiflora</name>
    <dbReference type="NCBI Taxonomy" id="240163"/>
    <lineage>
        <taxon>Eukaryota</taxon>
        <taxon>Metazoa</taxon>
        <taxon>Chordata</taxon>
        <taxon>Craniata</taxon>
        <taxon>Vertebrata</taxon>
        <taxon>Euteleostomi</taxon>
        <taxon>Actinopterygii</taxon>
        <taxon>Neopterygii</taxon>
        <taxon>Teleostei</taxon>
        <taxon>Neoteleostei</taxon>
        <taxon>Acanthomorphata</taxon>
        <taxon>Eupercaria</taxon>
        <taxon>Sciaenidae</taxon>
        <taxon>Nibea</taxon>
    </lineage>
</organism>
<dbReference type="EMBL" id="CM024789">
    <property type="protein sequence ID" value="KAG8014659.1"/>
    <property type="molecule type" value="Genomic_DNA"/>
</dbReference>
<accession>A0ACB7FKK2</accession>
<gene>
    <name evidence="1" type="ORF">GBF38_003248</name>
</gene>
<sequence length="109" mass="12558">MTDSRNTVTLSETPGDYCYWEEVKGNGCKYYRNVVTHRYLGFDASWNQVHCEASPSACEEWLLLVDQLDRSHQRAVVIKNKHSGSYLAVQSGRLTGLTSYNEDCKWFLE</sequence>
<evidence type="ECO:0000313" key="2">
    <source>
        <dbReference type="Proteomes" id="UP000805704"/>
    </source>
</evidence>
<reference evidence="1" key="1">
    <citation type="submission" date="2020-04" db="EMBL/GenBank/DDBJ databases">
        <title>A chromosome-scale assembly and high-density genetic map of the yellow drum (Nibea albiflora) genome.</title>
        <authorList>
            <person name="Xu D."/>
            <person name="Zhang W."/>
            <person name="Chen R."/>
            <person name="Tan P."/>
            <person name="Wang L."/>
            <person name="Song H."/>
            <person name="Tian L."/>
            <person name="Zhu Q."/>
            <person name="Wang B."/>
        </authorList>
    </citation>
    <scope>NUCLEOTIDE SEQUENCE</scope>
    <source>
        <strain evidence="1">ZJHYS-2018</strain>
    </source>
</reference>
<protein>
    <submittedName>
        <fullName evidence="1">Uncharacterized protein</fullName>
    </submittedName>
</protein>
<comment type="caution">
    <text evidence="1">The sequence shown here is derived from an EMBL/GenBank/DDBJ whole genome shotgun (WGS) entry which is preliminary data.</text>
</comment>
<dbReference type="Proteomes" id="UP000805704">
    <property type="component" value="Chromosome 1"/>
</dbReference>
<proteinExistence type="predicted"/>